<dbReference type="InterPro" id="IPR050792">
    <property type="entry name" value="ADP-ribosylglycohydrolase"/>
</dbReference>
<dbReference type="PANTHER" id="PTHR16222">
    <property type="entry name" value="ADP-RIBOSYLGLYCOHYDROLASE"/>
    <property type="match status" value="1"/>
</dbReference>
<dbReference type="SUPFAM" id="SSF101478">
    <property type="entry name" value="ADP-ribosylglycohydrolase"/>
    <property type="match status" value="1"/>
</dbReference>
<dbReference type="Pfam" id="PF03747">
    <property type="entry name" value="ADP_ribosyl_GH"/>
    <property type="match status" value="1"/>
</dbReference>
<sequence>MTMAYSGKVKNNTLHNSRKHPYRVSRLMRREVHRTYDKIYATLYGQCVGDALGLLTEGLTKDEIKKHYKEVMGKLELVHKKMLRDAHRQKWRECDWTDETDQLLLVLQSLIHCRSEVEPVDFAKRLMGWSEQGFPELGDDASPGLCSHVRNVITHPQFSEEPLKASEIVWRDSARFVASNSAVARTAIMGVHQHEVLGQVIKNTLEVCHVTHFDPRCEASCVAVSVAIALMIQQNERHLKKNGKYDIDAIINEAFVYASRLLKSDKEVKELKAYMFCTSLKDLRLDDPGRPSYTYKALGSGFWALKQKDFRQAIQDIVLEGGDADANAAVGGALLGCKLGLDAIPKSWTEPLLHRAWLDDLVDRYFDMVESKKKQKETVV</sequence>
<dbReference type="OrthoDB" id="2021138at2759"/>
<dbReference type="InterPro" id="IPR005502">
    <property type="entry name" value="Ribosyl_crysJ1"/>
</dbReference>
<keyword evidence="1" id="KW-0460">Magnesium</keyword>
<protein>
    <submittedName>
        <fullName evidence="2">Uncharacterized protein</fullName>
    </submittedName>
</protein>
<accession>A0A9D4GPD1</accession>
<name>A0A9D4GPD1_DREPO</name>
<dbReference type="GO" id="GO:0046872">
    <property type="term" value="F:metal ion binding"/>
    <property type="evidence" value="ECO:0007669"/>
    <property type="project" value="UniProtKB-KW"/>
</dbReference>
<gene>
    <name evidence="2" type="ORF">DPMN_120987</name>
</gene>
<comment type="cofactor">
    <cofactor evidence="1">
        <name>Mg(2+)</name>
        <dbReference type="ChEBI" id="CHEBI:18420"/>
    </cofactor>
    <text evidence="1">Binds 2 magnesium ions per subunit.</text>
</comment>
<reference evidence="2" key="1">
    <citation type="journal article" date="2019" name="bioRxiv">
        <title>The Genome of the Zebra Mussel, Dreissena polymorpha: A Resource for Invasive Species Research.</title>
        <authorList>
            <person name="McCartney M.A."/>
            <person name="Auch B."/>
            <person name="Kono T."/>
            <person name="Mallez S."/>
            <person name="Zhang Y."/>
            <person name="Obille A."/>
            <person name="Becker A."/>
            <person name="Abrahante J.E."/>
            <person name="Garbe J."/>
            <person name="Badalamenti J.P."/>
            <person name="Herman A."/>
            <person name="Mangelson H."/>
            <person name="Liachko I."/>
            <person name="Sullivan S."/>
            <person name="Sone E.D."/>
            <person name="Koren S."/>
            <person name="Silverstein K.A.T."/>
            <person name="Beckman K.B."/>
            <person name="Gohl D.M."/>
        </authorList>
    </citation>
    <scope>NUCLEOTIDE SEQUENCE</scope>
    <source>
        <strain evidence="2">Duluth1</strain>
        <tissue evidence="2">Whole animal</tissue>
    </source>
</reference>
<dbReference type="AlphaFoldDB" id="A0A9D4GPD1"/>
<comment type="caution">
    <text evidence="2">The sequence shown here is derived from an EMBL/GenBank/DDBJ whole genome shotgun (WGS) entry which is preliminary data.</text>
</comment>
<reference evidence="2" key="2">
    <citation type="submission" date="2020-11" db="EMBL/GenBank/DDBJ databases">
        <authorList>
            <person name="McCartney M.A."/>
            <person name="Auch B."/>
            <person name="Kono T."/>
            <person name="Mallez S."/>
            <person name="Becker A."/>
            <person name="Gohl D.M."/>
            <person name="Silverstein K.A.T."/>
            <person name="Koren S."/>
            <person name="Bechman K.B."/>
            <person name="Herman A."/>
            <person name="Abrahante J.E."/>
            <person name="Garbe J."/>
        </authorList>
    </citation>
    <scope>NUCLEOTIDE SEQUENCE</scope>
    <source>
        <strain evidence="2">Duluth1</strain>
        <tissue evidence="2">Whole animal</tissue>
    </source>
</reference>
<proteinExistence type="predicted"/>
<keyword evidence="3" id="KW-1185">Reference proteome</keyword>
<dbReference type="Proteomes" id="UP000828390">
    <property type="component" value="Unassembled WGS sequence"/>
</dbReference>
<feature type="binding site" evidence="1">
    <location>
        <position position="325"/>
    </location>
    <ligand>
        <name>Mg(2+)</name>
        <dbReference type="ChEBI" id="CHEBI:18420"/>
        <label>1</label>
    </ligand>
</feature>
<feature type="binding site" evidence="1">
    <location>
        <position position="98"/>
    </location>
    <ligand>
        <name>Mg(2+)</name>
        <dbReference type="ChEBI" id="CHEBI:18420"/>
        <label>1</label>
    </ligand>
</feature>
<dbReference type="EMBL" id="JAIWYP010000005">
    <property type="protein sequence ID" value="KAH3819253.1"/>
    <property type="molecule type" value="Genomic_DNA"/>
</dbReference>
<evidence type="ECO:0000313" key="3">
    <source>
        <dbReference type="Proteomes" id="UP000828390"/>
    </source>
</evidence>
<evidence type="ECO:0000256" key="1">
    <source>
        <dbReference type="PIRSR" id="PIRSR605502-1"/>
    </source>
</evidence>
<dbReference type="Gene3D" id="1.10.4080.10">
    <property type="entry name" value="ADP-ribosylation/Crystallin J1"/>
    <property type="match status" value="1"/>
</dbReference>
<organism evidence="2 3">
    <name type="scientific">Dreissena polymorpha</name>
    <name type="common">Zebra mussel</name>
    <name type="synonym">Mytilus polymorpha</name>
    <dbReference type="NCBI Taxonomy" id="45954"/>
    <lineage>
        <taxon>Eukaryota</taxon>
        <taxon>Metazoa</taxon>
        <taxon>Spiralia</taxon>
        <taxon>Lophotrochozoa</taxon>
        <taxon>Mollusca</taxon>
        <taxon>Bivalvia</taxon>
        <taxon>Autobranchia</taxon>
        <taxon>Heteroconchia</taxon>
        <taxon>Euheterodonta</taxon>
        <taxon>Imparidentia</taxon>
        <taxon>Neoheterodontei</taxon>
        <taxon>Myida</taxon>
        <taxon>Dreissenoidea</taxon>
        <taxon>Dreissenidae</taxon>
        <taxon>Dreissena</taxon>
    </lineage>
</organism>
<evidence type="ECO:0000313" key="2">
    <source>
        <dbReference type="EMBL" id="KAH3819253.1"/>
    </source>
</evidence>
<keyword evidence="1" id="KW-0479">Metal-binding</keyword>
<feature type="binding site" evidence="1">
    <location>
        <position position="323"/>
    </location>
    <ligand>
        <name>Mg(2+)</name>
        <dbReference type="ChEBI" id="CHEBI:18420"/>
        <label>1</label>
    </ligand>
</feature>
<dbReference type="PANTHER" id="PTHR16222:SF40">
    <property type="entry name" value="ADP-RIBOSYLGLYCOHYDROLASE"/>
    <property type="match status" value="1"/>
</dbReference>
<dbReference type="InterPro" id="IPR036705">
    <property type="entry name" value="Ribosyl_crysJ1_sf"/>
</dbReference>
<feature type="binding site" evidence="1">
    <location>
        <position position="97"/>
    </location>
    <ligand>
        <name>Mg(2+)</name>
        <dbReference type="ChEBI" id="CHEBI:18420"/>
        <label>1</label>
    </ligand>
</feature>